<dbReference type="InterPro" id="IPR050855">
    <property type="entry name" value="NDM-1-like"/>
</dbReference>
<dbReference type="RefSeq" id="WP_189011011.1">
    <property type="nucleotide sequence ID" value="NZ_BMPP01000017.1"/>
</dbReference>
<dbReference type="InterPro" id="IPR001279">
    <property type="entry name" value="Metallo-B-lactamas"/>
</dbReference>
<accession>A0ABQ2F093</accession>
<proteinExistence type="predicted"/>
<dbReference type="Proteomes" id="UP000647587">
    <property type="component" value="Unassembled WGS sequence"/>
</dbReference>
<dbReference type="Gene3D" id="3.60.15.10">
    <property type="entry name" value="Ribonuclease Z/Hydroxyacylglutathione hydrolase-like"/>
    <property type="match status" value="1"/>
</dbReference>
<evidence type="ECO:0000313" key="2">
    <source>
        <dbReference type="EMBL" id="GGK37804.1"/>
    </source>
</evidence>
<dbReference type="GO" id="GO:0016787">
    <property type="term" value="F:hydrolase activity"/>
    <property type="evidence" value="ECO:0007669"/>
    <property type="project" value="UniProtKB-KW"/>
</dbReference>
<dbReference type="EMBL" id="BMPP01000017">
    <property type="protein sequence ID" value="GGK37804.1"/>
    <property type="molecule type" value="Genomic_DNA"/>
</dbReference>
<dbReference type="PANTHER" id="PTHR42951:SF14">
    <property type="entry name" value="METALLO-BETA-LACTAMASE SUPERFAMILY PROTEIN"/>
    <property type="match status" value="1"/>
</dbReference>
<feature type="domain" description="Metallo-beta-lactamase" evidence="1">
    <location>
        <begin position="35"/>
        <end position="255"/>
    </location>
</feature>
<dbReference type="PANTHER" id="PTHR42951">
    <property type="entry name" value="METALLO-BETA-LACTAMASE DOMAIN-CONTAINING"/>
    <property type="match status" value="1"/>
</dbReference>
<sequence length="340" mass="36893">MTAPLSTPAPRLTRTLTSGGTRIYTLTVRAFEGLSVNVFVVVRGDPARPDYVALVDTGSGLSLSTEGLTGLAAIRDTWGEACSWRTLDRIVVTHAHPDHAGGLPFVRTLTDAPVAAHVRGVPILQDPESYRDTMRPRLEAYRTWLGVPADSPYGVRLGNRTRNLMLPSGVPVHTSLEDGDVLDGIFQVVYTPGHEGSQICLRLDDVLLSADHLLPRNSPPLLPAWVHPGGGLRAYLKSLDRIEALADVQLALGGHDEPMPQWRGRLQALRERYAEKLQAVLDAADTPSSVLELAGRVSRMNARQALLLLDQTGALAEFLTSDGRLQETRGVAGEALFQRT</sequence>
<reference evidence="3" key="1">
    <citation type="journal article" date="2019" name="Int. J. Syst. Evol. Microbiol.">
        <title>The Global Catalogue of Microorganisms (GCM) 10K type strain sequencing project: providing services to taxonomists for standard genome sequencing and annotation.</title>
        <authorList>
            <consortium name="The Broad Institute Genomics Platform"/>
            <consortium name="The Broad Institute Genome Sequencing Center for Infectious Disease"/>
            <person name="Wu L."/>
            <person name="Ma J."/>
        </authorList>
    </citation>
    <scope>NUCLEOTIDE SEQUENCE [LARGE SCALE GENOMIC DNA]</scope>
    <source>
        <strain evidence="3">JCM 30331</strain>
    </source>
</reference>
<dbReference type="SMART" id="SM00849">
    <property type="entry name" value="Lactamase_B"/>
    <property type="match status" value="1"/>
</dbReference>
<dbReference type="SUPFAM" id="SSF56281">
    <property type="entry name" value="Metallo-hydrolase/oxidoreductase"/>
    <property type="match status" value="1"/>
</dbReference>
<evidence type="ECO:0000313" key="3">
    <source>
        <dbReference type="Proteomes" id="UP000647587"/>
    </source>
</evidence>
<dbReference type="Pfam" id="PF00753">
    <property type="entry name" value="Lactamase_B"/>
    <property type="match status" value="1"/>
</dbReference>
<gene>
    <name evidence="2" type="ORF">GCM10008955_34670</name>
</gene>
<name>A0ABQ2F093_9DEIO</name>
<organism evidence="2 3">
    <name type="scientific">Deinococcus malanensis</name>
    <dbReference type="NCBI Taxonomy" id="1706855"/>
    <lineage>
        <taxon>Bacteria</taxon>
        <taxon>Thermotogati</taxon>
        <taxon>Deinococcota</taxon>
        <taxon>Deinococci</taxon>
        <taxon>Deinococcales</taxon>
        <taxon>Deinococcaceae</taxon>
        <taxon>Deinococcus</taxon>
    </lineage>
</organism>
<dbReference type="InterPro" id="IPR036866">
    <property type="entry name" value="RibonucZ/Hydroxyglut_hydro"/>
</dbReference>
<comment type="caution">
    <text evidence="2">The sequence shown here is derived from an EMBL/GenBank/DDBJ whole genome shotgun (WGS) entry which is preliminary data.</text>
</comment>
<protein>
    <submittedName>
        <fullName evidence="2">MBL fold hydrolase</fullName>
    </submittedName>
</protein>
<evidence type="ECO:0000259" key="1">
    <source>
        <dbReference type="SMART" id="SM00849"/>
    </source>
</evidence>
<keyword evidence="3" id="KW-1185">Reference proteome</keyword>
<keyword evidence="2" id="KW-0378">Hydrolase</keyword>